<name>A0A803KPQ8_CHEQI</name>
<organism evidence="1 2">
    <name type="scientific">Chenopodium quinoa</name>
    <name type="common">Quinoa</name>
    <dbReference type="NCBI Taxonomy" id="63459"/>
    <lineage>
        <taxon>Eukaryota</taxon>
        <taxon>Viridiplantae</taxon>
        <taxon>Streptophyta</taxon>
        <taxon>Embryophyta</taxon>
        <taxon>Tracheophyta</taxon>
        <taxon>Spermatophyta</taxon>
        <taxon>Magnoliopsida</taxon>
        <taxon>eudicotyledons</taxon>
        <taxon>Gunneridae</taxon>
        <taxon>Pentapetalae</taxon>
        <taxon>Caryophyllales</taxon>
        <taxon>Chenopodiaceae</taxon>
        <taxon>Chenopodioideae</taxon>
        <taxon>Atripliceae</taxon>
        <taxon>Chenopodium</taxon>
    </lineage>
</organism>
<gene>
    <name evidence="1" type="primary">LOC110737095</name>
</gene>
<protein>
    <recommendedName>
        <fullName evidence="3">EF-hand domain-containing protein</fullName>
    </recommendedName>
</protein>
<dbReference type="SUPFAM" id="SSF47473">
    <property type="entry name" value="EF-hand"/>
    <property type="match status" value="1"/>
</dbReference>
<dbReference type="RefSeq" id="XP_021773157.1">
    <property type="nucleotide sequence ID" value="XM_021917465.1"/>
</dbReference>
<dbReference type="KEGG" id="cqi:110737095"/>
<reference evidence="1" key="2">
    <citation type="submission" date="2021-03" db="UniProtKB">
        <authorList>
            <consortium name="EnsemblPlants"/>
        </authorList>
    </citation>
    <scope>IDENTIFICATION</scope>
</reference>
<reference evidence="1" key="1">
    <citation type="journal article" date="2017" name="Nature">
        <title>The genome of Chenopodium quinoa.</title>
        <authorList>
            <person name="Jarvis D.E."/>
            <person name="Ho Y.S."/>
            <person name="Lightfoot D.J."/>
            <person name="Schmoeckel S.M."/>
            <person name="Li B."/>
            <person name="Borm T.J.A."/>
            <person name="Ohyanagi H."/>
            <person name="Mineta K."/>
            <person name="Michell C.T."/>
            <person name="Saber N."/>
            <person name="Kharbatia N.M."/>
            <person name="Rupper R.R."/>
            <person name="Sharp A.R."/>
            <person name="Dally N."/>
            <person name="Boughton B.A."/>
            <person name="Woo Y.H."/>
            <person name="Gao G."/>
            <person name="Schijlen E.G.W.M."/>
            <person name="Guo X."/>
            <person name="Momin A.A."/>
            <person name="Negrao S."/>
            <person name="Al-Babili S."/>
            <person name="Gehring C."/>
            <person name="Roessner U."/>
            <person name="Jung C."/>
            <person name="Murphy K."/>
            <person name="Arold S.T."/>
            <person name="Gojobori T."/>
            <person name="van der Linden C.G."/>
            <person name="van Loo E.N."/>
            <person name="Jellen E.N."/>
            <person name="Maughan P.J."/>
            <person name="Tester M."/>
        </authorList>
    </citation>
    <scope>NUCLEOTIDE SEQUENCE [LARGE SCALE GENOMIC DNA]</scope>
    <source>
        <strain evidence="1">cv. PI 614886</strain>
    </source>
</reference>
<proteinExistence type="predicted"/>
<dbReference type="Gramene" id="AUR62001014-RA">
    <property type="protein sequence ID" value="AUR62001014-RA:cds"/>
    <property type="gene ID" value="AUR62001014"/>
</dbReference>
<accession>A0A803KPQ8</accession>
<dbReference type="Proteomes" id="UP000596660">
    <property type="component" value="Unplaced"/>
</dbReference>
<dbReference type="GeneID" id="110737095"/>
<evidence type="ECO:0000313" key="2">
    <source>
        <dbReference type="Proteomes" id="UP000596660"/>
    </source>
</evidence>
<dbReference type="PANTHER" id="PTHR34574">
    <property type="entry name" value="CALCIUM-BINDING EF-HAND FAMILY PROTEIN-RELATED"/>
    <property type="match status" value="1"/>
</dbReference>
<dbReference type="AlphaFoldDB" id="A0A803KPQ8"/>
<dbReference type="InterPro" id="IPR011992">
    <property type="entry name" value="EF-hand-dom_pair"/>
</dbReference>
<dbReference type="EnsemblPlants" id="AUR62001014-RA">
    <property type="protein sequence ID" value="AUR62001014-RA:cds"/>
    <property type="gene ID" value="AUR62001014"/>
</dbReference>
<evidence type="ECO:0000313" key="1">
    <source>
        <dbReference type="EnsemblPlants" id="AUR62001014-RA:cds"/>
    </source>
</evidence>
<dbReference type="PANTHER" id="PTHR34574:SF3">
    <property type="entry name" value="CALCIUM-BINDING EF HAND FAMILY PROTEIN"/>
    <property type="match status" value="1"/>
</dbReference>
<keyword evidence="2" id="KW-1185">Reference proteome</keyword>
<dbReference type="OMA" id="ERISRHW"/>
<evidence type="ECO:0008006" key="3">
    <source>
        <dbReference type="Google" id="ProtNLM"/>
    </source>
</evidence>
<dbReference type="OrthoDB" id="2016045at2759"/>
<sequence length="324" mass="35735">MSDGALQVLDGTHLLAADTSLPEELSGDIAADRVLQIAESRASGCLYSLSLPEFLKSSALKRLNYDVRGQVIDSAKAERLLRDYISAIADELRDEPIVVSVLDGNTICLFLEDEDDFAMLAENLFTDLDAEDEGKLSKSEIQNAIVNMGVEMGVPPLSDFPMANDILKKHGAEGEEKLGQAQFAQLLQPILQELADALALEPVTVIQNIKITNGSKLRKLLADKNQLDNVTEKMYQQTNDCQKEQGCAEVIRSYLEKNGNELGLPPLEANETVILLYDAIFSDIDNKMRAKDMKKNELGDLVRQILENFAAELQANPVFHDVVN</sequence>